<keyword evidence="3" id="KW-1185">Reference proteome</keyword>
<dbReference type="GO" id="GO:0003677">
    <property type="term" value="F:DNA binding"/>
    <property type="evidence" value="ECO:0007669"/>
    <property type="project" value="InterPro"/>
</dbReference>
<dbReference type="SMART" id="SM00857">
    <property type="entry name" value="Resolvase"/>
    <property type="match status" value="1"/>
</dbReference>
<feature type="domain" description="Resolvase/invertase-type recombinase catalytic" evidence="1">
    <location>
        <begin position="7"/>
        <end position="157"/>
    </location>
</feature>
<evidence type="ECO:0000313" key="3">
    <source>
        <dbReference type="Proteomes" id="UP000295304"/>
    </source>
</evidence>
<dbReference type="AlphaFoldDB" id="A0A4R3J3U9"/>
<dbReference type="Gene3D" id="3.40.50.1390">
    <property type="entry name" value="Resolvase, N-terminal catalytic domain"/>
    <property type="match status" value="1"/>
</dbReference>
<gene>
    <name evidence="2" type="ORF">EDD55_1158</name>
</gene>
<proteinExistence type="predicted"/>
<sequence>MIAGIAKVAIYARYSTDMQRDASIEDQIRLCQERAGKEGWLVHNCYTDHGTSGATLMRPGVQMLLTDAMAGKFDIILSEALDRLSRDQEDIAGIYKRLSFAGIKIVTLSEGDVNHLHIGLKGTMNALFLKDLADQDPARPAWPCGGRQVWRRQCLWL</sequence>
<dbReference type="EMBL" id="SLZW01000015">
    <property type="protein sequence ID" value="TCS59862.1"/>
    <property type="molecule type" value="Genomic_DNA"/>
</dbReference>
<dbReference type="PROSITE" id="PS51736">
    <property type="entry name" value="RECOMBINASES_3"/>
    <property type="match status" value="1"/>
</dbReference>
<dbReference type="InterPro" id="IPR036162">
    <property type="entry name" value="Resolvase-like_N_sf"/>
</dbReference>
<dbReference type="GO" id="GO:0000150">
    <property type="term" value="F:DNA strand exchange activity"/>
    <property type="evidence" value="ECO:0007669"/>
    <property type="project" value="InterPro"/>
</dbReference>
<organism evidence="2 3">
    <name type="scientific">Varunaivibrio sulfuroxidans</name>
    <dbReference type="NCBI Taxonomy" id="1773489"/>
    <lineage>
        <taxon>Bacteria</taxon>
        <taxon>Pseudomonadati</taxon>
        <taxon>Pseudomonadota</taxon>
        <taxon>Alphaproteobacteria</taxon>
        <taxon>Rhodospirillales</taxon>
        <taxon>Magnetovibrionaceae</taxon>
        <taxon>Varunaivibrio</taxon>
    </lineage>
</organism>
<dbReference type="CDD" id="cd00338">
    <property type="entry name" value="Ser_Recombinase"/>
    <property type="match status" value="1"/>
</dbReference>
<dbReference type="Pfam" id="PF00239">
    <property type="entry name" value="Resolvase"/>
    <property type="match status" value="1"/>
</dbReference>
<reference evidence="2 3" key="1">
    <citation type="submission" date="2019-03" db="EMBL/GenBank/DDBJ databases">
        <title>Genomic Encyclopedia of Type Strains, Phase IV (KMG-IV): sequencing the most valuable type-strain genomes for metagenomic binning, comparative biology and taxonomic classification.</title>
        <authorList>
            <person name="Goeker M."/>
        </authorList>
    </citation>
    <scope>NUCLEOTIDE SEQUENCE [LARGE SCALE GENOMIC DNA]</scope>
    <source>
        <strain evidence="2 3">DSM 101688</strain>
    </source>
</reference>
<dbReference type="PANTHER" id="PTHR30461:SF23">
    <property type="entry name" value="DNA RECOMBINASE-RELATED"/>
    <property type="match status" value="1"/>
</dbReference>
<protein>
    <submittedName>
        <fullName evidence="2">Resolvase-like protein</fullName>
    </submittedName>
</protein>
<comment type="caution">
    <text evidence="2">The sequence shown here is derived from an EMBL/GenBank/DDBJ whole genome shotgun (WGS) entry which is preliminary data.</text>
</comment>
<dbReference type="SUPFAM" id="SSF53041">
    <property type="entry name" value="Resolvase-like"/>
    <property type="match status" value="1"/>
</dbReference>
<dbReference type="Proteomes" id="UP000295304">
    <property type="component" value="Unassembled WGS sequence"/>
</dbReference>
<accession>A0A4R3J3U9</accession>
<dbReference type="InterPro" id="IPR050639">
    <property type="entry name" value="SSR_resolvase"/>
</dbReference>
<dbReference type="PANTHER" id="PTHR30461">
    <property type="entry name" value="DNA-INVERTASE FROM LAMBDOID PROPHAGE"/>
    <property type="match status" value="1"/>
</dbReference>
<dbReference type="InterPro" id="IPR006119">
    <property type="entry name" value="Resolv_N"/>
</dbReference>
<evidence type="ECO:0000313" key="2">
    <source>
        <dbReference type="EMBL" id="TCS59862.1"/>
    </source>
</evidence>
<evidence type="ECO:0000259" key="1">
    <source>
        <dbReference type="PROSITE" id="PS51736"/>
    </source>
</evidence>
<name>A0A4R3J3U9_9PROT</name>